<evidence type="ECO:0000259" key="2">
    <source>
        <dbReference type="PROSITE" id="PS51011"/>
    </source>
</evidence>
<dbReference type="InterPro" id="IPR001606">
    <property type="entry name" value="ARID_dom"/>
</dbReference>
<dbReference type="Gene3D" id="1.10.150.60">
    <property type="entry name" value="ARID DNA-binding domain"/>
    <property type="match status" value="1"/>
</dbReference>
<dbReference type="AlphaFoldDB" id="A0AA38SWC3"/>
<evidence type="ECO:0000313" key="4">
    <source>
        <dbReference type="Proteomes" id="UP001172457"/>
    </source>
</evidence>
<dbReference type="InterPro" id="IPR036431">
    <property type="entry name" value="ARID_dom_sf"/>
</dbReference>
<evidence type="ECO:0000313" key="3">
    <source>
        <dbReference type="EMBL" id="KAJ9549868.1"/>
    </source>
</evidence>
<name>A0AA38SWC3_9ASTR</name>
<comment type="caution">
    <text evidence="3">The sequence shown here is derived from an EMBL/GenBank/DDBJ whole genome shotgun (WGS) entry which is preliminary data.</text>
</comment>
<reference evidence="3" key="1">
    <citation type="submission" date="2023-03" db="EMBL/GenBank/DDBJ databases">
        <title>Chromosome-scale reference genome and RAD-based genetic map of yellow starthistle (Centaurea solstitialis) reveal putative structural variation and QTLs associated with invader traits.</title>
        <authorList>
            <person name="Reatini B."/>
            <person name="Cang F.A."/>
            <person name="Jiang Q."/>
            <person name="Mckibben M.T.W."/>
            <person name="Barker M.S."/>
            <person name="Rieseberg L.H."/>
            <person name="Dlugosch K.M."/>
        </authorList>
    </citation>
    <scope>NUCLEOTIDE SEQUENCE</scope>
    <source>
        <strain evidence="3">CAN-66</strain>
        <tissue evidence="3">Leaf</tissue>
    </source>
</reference>
<evidence type="ECO:0000256" key="1">
    <source>
        <dbReference type="SAM" id="MobiDB-lite"/>
    </source>
</evidence>
<dbReference type="Pfam" id="PF01388">
    <property type="entry name" value="ARID"/>
    <property type="match status" value="1"/>
</dbReference>
<dbReference type="CDD" id="cd16100">
    <property type="entry name" value="ARID"/>
    <property type="match status" value="1"/>
</dbReference>
<gene>
    <name evidence="3" type="ORF">OSB04_022411</name>
</gene>
<organism evidence="3 4">
    <name type="scientific">Centaurea solstitialis</name>
    <name type="common">yellow star-thistle</name>
    <dbReference type="NCBI Taxonomy" id="347529"/>
    <lineage>
        <taxon>Eukaryota</taxon>
        <taxon>Viridiplantae</taxon>
        <taxon>Streptophyta</taxon>
        <taxon>Embryophyta</taxon>
        <taxon>Tracheophyta</taxon>
        <taxon>Spermatophyta</taxon>
        <taxon>Magnoliopsida</taxon>
        <taxon>eudicotyledons</taxon>
        <taxon>Gunneridae</taxon>
        <taxon>Pentapetalae</taxon>
        <taxon>asterids</taxon>
        <taxon>campanulids</taxon>
        <taxon>Asterales</taxon>
        <taxon>Asteraceae</taxon>
        <taxon>Carduoideae</taxon>
        <taxon>Cardueae</taxon>
        <taxon>Centaureinae</taxon>
        <taxon>Centaurea</taxon>
    </lineage>
</organism>
<sequence>MAHFSEVKNELVKVTQACRNGGGGLFVELEDVDKLRSLFDQVYSYFLKWVCVNEDVIRGFPPKLGDGVEVDLFTLFCVVRKIGDYELVSKKELWEFVANECGLDITHVGTLKLIYIKYLKELDHWVSHGGFKDNTKLENGELGVLEKLDSLFRDLNGCKCSLSSVGFENDKKGKCVVVESSNDVGIEKNGLELTEKSDLDVTGFSRINNVSENGEKICDLSEKNDEKLDLELSREVVVKKVDVSRIKDDKENGKRVVLCPTNVRSFHSDNNHASDNENGTFVFAKTNVEKVVSSRKLKKEESLSLLKMLDWVANVARNPHDVAIGSIPSSSKWKKYKGDEIWKRVLMVKDTLFTRPNLDSGNKVYGSQKKRHMMHPSMYDDDKVPIHLSSKRIRCSQRISSAKSCSCPGCMSCSSSRNKRHKPDAKKTILPPKSTEIEDDTCEELETVSVTVGAEVPKWTGVISESDPKWLGTRMWPPPDDNCQKPEKGLVVIGKGRKGSCRCPVRGSADCVRLHIAKNRRRVKRRLGPLFYKWKFNRMGEEASSVSWSVEEESEFKNLVIKARQELTDRSKSRHEIMSNFWRRASECIPCKTKDVLVSYYFNVFVLRRRGYQNRIMPESIDSDDDEHEVGPVGDGSGCEKIDASRSATNLES</sequence>
<protein>
    <recommendedName>
        <fullName evidence="2">ARID domain-containing protein</fullName>
    </recommendedName>
</protein>
<accession>A0AA38SWC3</accession>
<dbReference type="SMART" id="SM01014">
    <property type="entry name" value="ARID"/>
    <property type="match status" value="1"/>
</dbReference>
<dbReference type="Proteomes" id="UP001172457">
    <property type="component" value="Chromosome 5"/>
</dbReference>
<dbReference type="GO" id="GO:0003677">
    <property type="term" value="F:DNA binding"/>
    <property type="evidence" value="ECO:0007669"/>
    <property type="project" value="InterPro"/>
</dbReference>
<proteinExistence type="predicted"/>
<dbReference type="SUPFAM" id="SSF46774">
    <property type="entry name" value="ARID-like"/>
    <property type="match status" value="1"/>
</dbReference>
<dbReference type="PROSITE" id="PS51011">
    <property type="entry name" value="ARID"/>
    <property type="match status" value="1"/>
</dbReference>
<dbReference type="PANTHER" id="PTHR46410:SF21">
    <property type="entry name" value="ARID_BRIGHT DNA-BINDING DOMAIN,ELM2 DOMAIN PROTEIN-RELATED"/>
    <property type="match status" value="1"/>
</dbReference>
<dbReference type="EMBL" id="JARYMX010000005">
    <property type="protein sequence ID" value="KAJ9549868.1"/>
    <property type="molecule type" value="Genomic_DNA"/>
</dbReference>
<dbReference type="PANTHER" id="PTHR46410">
    <property type="entry name" value="AT-RICH INTERACTIVE DOMAIN-CONTAINING PROTEIN 2"/>
    <property type="match status" value="1"/>
</dbReference>
<feature type="domain" description="ARID" evidence="2">
    <location>
        <begin position="33"/>
        <end position="127"/>
    </location>
</feature>
<keyword evidence="4" id="KW-1185">Reference proteome</keyword>
<dbReference type="SMART" id="SM00501">
    <property type="entry name" value="BRIGHT"/>
    <property type="match status" value="1"/>
</dbReference>
<feature type="region of interest" description="Disordered" evidence="1">
    <location>
        <begin position="618"/>
        <end position="653"/>
    </location>
</feature>